<gene>
    <name evidence="2" type="ORF">ACFP90_07595</name>
</gene>
<sequence length="89" mass="9363">MTLPAAPPPRTRARYALCPLCGRAVPLAARERYCPNDGRALLRGCPGCGAPLRTPYARFCTGCGAALLDTAPQGKAGTHWRSPQGREAG</sequence>
<protein>
    <submittedName>
        <fullName evidence="2">Zinc ribbon domain-containing protein</fullName>
    </submittedName>
</protein>
<proteinExistence type="predicted"/>
<organism evidence="2 3">
    <name type="scientific">Deinococcus multiflagellatus</name>
    <dbReference type="NCBI Taxonomy" id="1656887"/>
    <lineage>
        <taxon>Bacteria</taxon>
        <taxon>Thermotogati</taxon>
        <taxon>Deinococcota</taxon>
        <taxon>Deinococci</taxon>
        <taxon>Deinococcales</taxon>
        <taxon>Deinococcaceae</taxon>
        <taxon>Deinococcus</taxon>
    </lineage>
</organism>
<accession>A0ABW1ZHG2</accession>
<evidence type="ECO:0000259" key="1">
    <source>
        <dbReference type="Pfam" id="PF12773"/>
    </source>
</evidence>
<dbReference type="Pfam" id="PF12773">
    <property type="entry name" value="DZR"/>
    <property type="match status" value="1"/>
</dbReference>
<keyword evidence="3" id="KW-1185">Reference proteome</keyword>
<dbReference type="EMBL" id="JBHSWB010000001">
    <property type="protein sequence ID" value="MFC6660238.1"/>
    <property type="molecule type" value="Genomic_DNA"/>
</dbReference>
<dbReference type="Proteomes" id="UP001596317">
    <property type="component" value="Unassembled WGS sequence"/>
</dbReference>
<dbReference type="InterPro" id="IPR025874">
    <property type="entry name" value="DZR"/>
</dbReference>
<evidence type="ECO:0000313" key="3">
    <source>
        <dbReference type="Proteomes" id="UP001596317"/>
    </source>
</evidence>
<comment type="caution">
    <text evidence="2">The sequence shown here is derived from an EMBL/GenBank/DDBJ whole genome shotgun (WGS) entry which is preliminary data.</text>
</comment>
<name>A0ABW1ZHG2_9DEIO</name>
<feature type="domain" description="DZANK-type" evidence="1">
    <location>
        <begin position="18"/>
        <end position="64"/>
    </location>
</feature>
<evidence type="ECO:0000313" key="2">
    <source>
        <dbReference type="EMBL" id="MFC6660238.1"/>
    </source>
</evidence>
<reference evidence="3" key="1">
    <citation type="journal article" date="2019" name="Int. J. Syst. Evol. Microbiol.">
        <title>The Global Catalogue of Microorganisms (GCM) 10K type strain sequencing project: providing services to taxonomists for standard genome sequencing and annotation.</title>
        <authorList>
            <consortium name="The Broad Institute Genomics Platform"/>
            <consortium name="The Broad Institute Genome Sequencing Center for Infectious Disease"/>
            <person name="Wu L."/>
            <person name="Ma J."/>
        </authorList>
    </citation>
    <scope>NUCLEOTIDE SEQUENCE [LARGE SCALE GENOMIC DNA]</scope>
    <source>
        <strain evidence="3">CCUG 63830</strain>
    </source>
</reference>
<dbReference type="RefSeq" id="WP_380055180.1">
    <property type="nucleotide sequence ID" value="NZ_JBHSWB010000001.1"/>
</dbReference>